<evidence type="ECO:0000313" key="3">
    <source>
        <dbReference type="EMBL" id="KAJ3577651.1"/>
    </source>
</evidence>
<dbReference type="EMBL" id="JANPWZ010000331">
    <property type="protein sequence ID" value="KAJ3577651.1"/>
    <property type="molecule type" value="Genomic_DNA"/>
</dbReference>
<keyword evidence="1" id="KW-0539">Nucleus</keyword>
<sequence>MNTRVASRGKSACSPSKRSHPSTATAYHARTSAPSSPHTPRLLIQPGEAWDARAISHFLYHFSFTSKNGAPGYLDFLSDLLAKNPSAPYLESAVLAAGSANLGNITGLAYLQQTAEKQYGQTLRYISAALKDPSQASSDAVLAAIVVLQIYEVIAGITRVSCDPHQRGLVELSRLRRGSARPRAESENSLLQIIHGRVHVNAIGGLSPSSIDIDYDGETVNVRPHEAELWQLMRRTSQCCVKTQVAVSASRISTLQNEAIKSLDDLLSVYFDLLRWRDTLPSTRAYQSCKTPAPDCTSHSGPIYPEKYHLFKDIQNGAMWISFWCTIVYALQVLVDASSLPYLEQFFAERKYSTQNLRYSLYGAVDDICACVPYMLGDVDWLGLPTIGKDSKALGAFFLLRGLYVASCVKDLRTRQREYMNAMFLRIAYGKGIKLALRPRTRWLAQQ</sequence>
<feature type="compositionally biased region" description="Polar residues" evidence="2">
    <location>
        <begin position="13"/>
        <end position="25"/>
    </location>
</feature>
<dbReference type="AlphaFoldDB" id="A0A9W8NIA1"/>
<organism evidence="3 4">
    <name type="scientific">Xylaria arbuscula</name>
    <dbReference type="NCBI Taxonomy" id="114810"/>
    <lineage>
        <taxon>Eukaryota</taxon>
        <taxon>Fungi</taxon>
        <taxon>Dikarya</taxon>
        <taxon>Ascomycota</taxon>
        <taxon>Pezizomycotina</taxon>
        <taxon>Sordariomycetes</taxon>
        <taxon>Xylariomycetidae</taxon>
        <taxon>Xylariales</taxon>
        <taxon>Xylariaceae</taxon>
        <taxon>Xylaria</taxon>
    </lineage>
</organism>
<dbReference type="InterPro" id="IPR053175">
    <property type="entry name" value="DHMBA_Reg_Transcription_Factor"/>
</dbReference>
<feature type="region of interest" description="Disordered" evidence="2">
    <location>
        <begin position="1"/>
        <end position="41"/>
    </location>
</feature>
<dbReference type="InterPro" id="IPR021858">
    <property type="entry name" value="Fun_TF"/>
</dbReference>
<dbReference type="PANTHER" id="PTHR38791">
    <property type="entry name" value="ZN(II)2CYS6 TRANSCRIPTION FACTOR (EUROFUNG)-RELATED-RELATED"/>
    <property type="match status" value="1"/>
</dbReference>
<proteinExistence type="predicted"/>
<protein>
    <submittedName>
        <fullName evidence="3">Uncharacterized protein</fullName>
    </submittedName>
</protein>
<dbReference type="Proteomes" id="UP001148614">
    <property type="component" value="Unassembled WGS sequence"/>
</dbReference>
<reference evidence="3" key="1">
    <citation type="submission" date="2022-07" db="EMBL/GenBank/DDBJ databases">
        <title>Genome Sequence of Xylaria arbuscula.</title>
        <authorList>
            <person name="Buettner E."/>
        </authorList>
    </citation>
    <scope>NUCLEOTIDE SEQUENCE</scope>
    <source>
        <strain evidence="3">VT107</strain>
    </source>
</reference>
<dbReference type="VEuPathDB" id="FungiDB:F4678DRAFT_420282"/>
<dbReference type="Pfam" id="PF11951">
    <property type="entry name" value="Fungal_trans_2"/>
    <property type="match status" value="1"/>
</dbReference>
<evidence type="ECO:0000256" key="2">
    <source>
        <dbReference type="SAM" id="MobiDB-lite"/>
    </source>
</evidence>
<gene>
    <name evidence="3" type="ORF">NPX13_g2913</name>
</gene>
<evidence type="ECO:0000313" key="4">
    <source>
        <dbReference type="Proteomes" id="UP001148614"/>
    </source>
</evidence>
<accession>A0A9W8NIA1</accession>
<name>A0A9W8NIA1_9PEZI</name>
<evidence type="ECO:0000256" key="1">
    <source>
        <dbReference type="ARBA" id="ARBA00023242"/>
    </source>
</evidence>
<keyword evidence="4" id="KW-1185">Reference proteome</keyword>
<comment type="caution">
    <text evidence="3">The sequence shown here is derived from an EMBL/GenBank/DDBJ whole genome shotgun (WGS) entry which is preliminary data.</text>
</comment>